<evidence type="ECO:0000256" key="8">
    <source>
        <dbReference type="ARBA" id="ARBA00032204"/>
    </source>
</evidence>
<dbReference type="PANTHER" id="PTHR11071">
    <property type="entry name" value="PEPTIDYL-PROLYL CIS-TRANS ISOMERASE"/>
    <property type="match status" value="1"/>
</dbReference>
<accession>G0MRF8</accession>
<dbReference type="SMART" id="SM00360">
    <property type="entry name" value="RRM"/>
    <property type="match status" value="1"/>
</dbReference>
<evidence type="ECO:0000259" key="12">
    <source>
        <dbReference type="PROSITE" id="PS50102"/>
    </source>
</evidence>
<dbReference type="Proteomes" id="UP000008068">
    <property type="component" value="Unassembled WGS sequence"/>
</dbReference>
<dbReference type="InterPro" id="IPR035979">
    <property type="entry name" value="RBD_domain_sf"/>
</dbReference>
<dbReference type="GO" id="GO:0006457">
    <property type="term" value="P:protein folding"/>
    <property type="evidence" value="ECO:0007669"/>
    <property type="project" value="InterPro"/>
</dbReference>
<dbReference type="AlphaFoldDB" id="G0MRF8"/>
<dbReference type="STRING" id="135651.G0MRF8"/>
<dbReference type="SUPFAM" id="SSF54928">
    <property type="entry name" value="RNA-binding domain, RBD"/>
    <property type="match status" value="1"/>
</dbReference>
<dbReference type="InterPro" id="IPR002130">
    <property type="entry name" value="Cyclophilin-type_PPIase_dom"/>
</dbReference>
<dbReference type="FunFam" id="2.40.100.10:FF:000046">
    <property type="entry name" value="Peptidyl-prolyl cis-trans isomerase E"/>
    <property type="match status" value="1"/>
</dbReference>
<dbReference type="EC" id="5.2.1.8" evidence="3"/>
<protein>
    <recommendedName>
        <fullName evidence="4">Peptidyl-prolyl cis-trans isomerase E</fullName>
        <ecNumber evidence="3">5.2.1.8</ecNumber>
    </recommendedName>
    <alternativeName>
        <fullName evidence="8">Rotamase E</fullName>
    </alternativeName>
</protein>
<dbReference type="InterPro" id="IPR020892">
    <property type="entry name" value="Cyclophilin-type_PPIase_CS"/>
</dbReference>
<dbReference type="FunFam" id="3.30.70.330:FF:000781">
    <property type="entry name" value="Peptidyl-prolyl cis-trans isomerase E"/>
    <property type="match status" value="1"/>
</dbReference>
<dbReference type="InterPro" id="IPR012677">
    <property type="entry name" value="Nucleotide-bd_a/b_plait_sf"/>
</dbReference>
<keyword evidence="6" id="KW-0697">Rotamase</keyword>
<evidence type="ECO:0000256" key="2">
    <source>
        <dbReference type="ARBA" id="ARBA00009483"/>
    </source>
</evidence>
<evidence type="ECO:0000313" key="13">
    <source>
        <dbReference type="EMBL" id="EGT42114.1"/>
    </source>
</evidence>
<feature type="compositionally biased region" description="Polar residues" evidence="10">
    <location>
        <begin position="124"/>
        <end position="133"/>
    </location>
</feature>
<keyword evidence="14" id="KW-1185">Reference proteome</keyword>
<evidence type="ECO:0000256" key="1">
    <source>
        <dbReference type="ARBA" id="ARBA00000971"/>
    </source>
</evidence>
<comment type="similarity">
    <text evidence="2">Belongs to the cyclophilin-type PPIase family. PPIase E subfamily.</text>
</comment>
<dbReference type="Pfam" id="PF00160">
    <property type="entry name" value="Pro_isomerase"/>
    <property type="match status" value="1"/>
</dbReference>
<feature type="domain" description="RRM" evidence="12">
    <location>
        <begin position="11"/>
        <end position="89"/>
    </location>
</feature>
<evidence type="ECO:0000313" key="14">
    <source>
        <dbReference type="Proteomes" id="UP000008068"/>
    </source>
</evidence>
<dbReference type="EMBL" id="GL379808">
    <property type="protein sequence ID" value="EGT42114.1"/>
    <property type="molecule type" value="Genomic_DNA"/>
</dbReference>
<dbReference type="OrthoDB" id="193499at2759"/>
<evidence type="ECO:0000256" key="3">
    <source>
        <dbReference type="ARBA" id="ARBA00013194"/>
    </source>
</evidence>
<evidence type="ECO:0000256" key="7">
    <source>
        <dbReference type="ARBA" id="ARBA00023235"/>
    </source>
</evidence>
<dbReference type="eggNOG" id="KOG0111">
    <property type="taxonomic scope" value="Eukaryota"/>
</dbReference>
<dbReference type="HOGENOM" id="CLU_012062_27_0_1"/>
<dbReference type="GO" id="GO:0004518">
    <property type="term" value="F:nuclease activity"/>
    <property type="evidence" value="ECO:0007669"/>
    <property type="project" value="EnsemblMetazoa"/>
</dbReference>
<dbReference type="Gene3D" id="3.30.70.330">
    <property type="match status" value="1"/>
</dbReference>
<dbReference type="PANTHER" id="PTHR11071:SF575">
    <property type="entry name" value="PEPTIDYL-PROLYL CIS-TRANS ISOMERASE E"/>
    <property type="match status" value="1"/>
</dbReference>
<dbReference type="PROSITE" id="PS50102">
    <property type="entry name" value="RRM"/>
    <property type="match status" value="1"/>
</dbReference>
<gene>
    <name evidence="13" type="primary">Cbn-cyn-13</name>
    <name evidence="13" type="ORF">CAEBREN_02296</name>
</gene>
<dbReference type="GO" id="GO:0003755">
    <property type="term" value="F:peptidyl-prolyl cis-trans isomerase activity"/>
    <property type="evidence" value="ECO:0007669"/>
    <property type="project" value="UniProtKB-KW"/>
</dbReference>
<dbReference type="InterPro" id="IPR029000">
    <property type="entry name" value="Cyclophilin-like_dom_sf"/>
</dbReference>
<name>G0MRF8_CAEBE</name>
<dbReference type="InterPro" id="IPR016304">
    <property type="entry name" value="PPIE"/>
</dbReference>
<dbReference type="GO" id="GO:0006309">
    <property type="term" value="P:apoptotic DNA fragmentation"/>
    <property type="evidence" value="ECO:0007669"/>
    <property type="project" value="EnsemblMetazoa"/>
</dbReference>
<feature type="region of interest" description="Disordered" evidence="10">
    <location>
        <begin position="113"/>
        <end position="133"/>
    </location>
</feature>
<reference evidence="14" key="1">
    <citation type="submission" date="2011-07" db="EMBL/GenBank/DDBJ databases">
        <authorList>
            <consortium name="Caenorhabditis brenneri Sequencing and Analysis Consortium"/>
            <person name="Wilson R.K."/>
        </authorList>
    </citation>
    <scope>NUCLEOTIDE SEQUENCE [LARGE SCALE GENOMIC DNA]</scope>
    <source>
        <strain evidence="14">PB2801</strain>
    </source>
</reference>
<keyword evidence="5 9" id="KW-0694">RNA-binding</keyword>
<sequence length="334" mass="37062">MNTNFPHNRKRTLYVGGFTEEVTEKVLMAAFIPFGDVVAISIPMDYETGKHRGFGFVEFDMAEDAAMAIDNMNESELFGKTIRVNFARPPKATERSQKPVWADDEWLKKYGRGGEAAGEDDAEQSLSDSKETTSTATKLPRVYLGVKIGIRYIGRIIIELRTDVTPKTAENFRCLCTGERGFGYEGSTFHRIIPKFMLQGGDFTKGDGTGGKSIYGTKFEDENFTLRHTMPGTVSMANCGSNTNGSQFFICTEKTDWLDGKHVVFGHVVEGMNIVRQVEQQGTPSGKPQMVVKIVESGEIEPEKRIAAEKAAERKATDKIPTGAENQEPRPMET</sequence>
<comment type="catalytic activity">
    <reaction evidence="1">
        <text>[protein]-peptidylproline (omega=180) = [protein]-peptidylproline (omega=0)</text>
        <dbReference type="Rhea" id="RHEA:16237"/>
        <dbReference type="Rhea" id="RHEA-COMP:10747"/>
        <dbReference type="Rhea" id="RHEA-COMP:10748"/>
        <dbReference type="ChEBI" id="CHEBI:83833"/>
        <dbReference type="ChEBI" id="CHEBI:83834"/>
        <dbReference type="EC" id="5.2.1.8"/>
    </reaction>
</comment>
<dbReference type="InParanoid" id="G0MRF8"/>
<proteinExistence type="inferred from homology"/>
<feature type="domain" description="PPIase cyclophilin-type" evidence="11">
    <location>
        <begin position="143"/>
        <end position="299"/>
    </location>
</feature>
<dbReference type="GO" id="GO:0003723">
    <property type="term" value="F:RNA binding"/>
    <property type="evidence" value="ECO:0007669"/>
    <property type="project" value="UniProtKB-UniRule"/>
</dbReference>
<feature type="region of interest" description="Disordered" evidence="10">
    <location>
        <begin position="299"/>
        <end position="334"/>
    </location>
</feature>
<dbReference type="FunCoup" id="G0MRF8">
    <property type="interactions" value="2894"/>
</dbReference>
<evidence type="ECO:0000256" key="6">
    <source>
        <dbReference type="ARBA" id="ARBA00023110"/>
    </source>
</evidence>
<dbReference type="OMA" id="KIVIYAC"/>
<organism evidence="14">
    <name type="scientific">Caenorhabditis brenneri</name>
    <name type="common">Nematode worm</name>
    <dbReference type="NCBI Taxonomy" id="135651"/>
    <lineage>
        <taxon>Eukaryota</taxon>
        <taxon>Metazoa</taxon>
        <taxon>Ecdysozoa</taxon>
        <taxon>Nematoda</taxon>
        <taxon>Chromadorea</taxon>
        <taxon>Rhabditida</taxon>
        <taxon>Rhabditina</taxon>
        <taxon>Rhabditomorpha</taxon>
        <taxon>Rhabditoidea</taxon>
        <taxon>Rhabditidae</taxon>
        <taxon>Peloderinae</taxon>
        <taxon>Caenorhabditis</taxon>
    </lineage>
</organism>
<evidence type="ECO:0000256" key="9">
    <source>
        <dbReference type="PROSITE-ProRule" id="PRU00176"/>
    </source>
</evidence>
<dbReference type="PIRSF" id="PIRSF001475">
    <property type="entry name" value="PPI_cyclophilin_E"/>
    <property type="match status" value="1"/>
</dbReference>
<evidence type="ECO:0000256" key="5">
    <source>
        <dbReference type="ARBA" id="ARBA00022884"/>
    </source>
</evidence>
<keyword evidence="7" id="KW-0413">Isomerase</keyword>
<evidence type="ECO:0000256" key="10">
    <source>
        <dbReference type="SAM" id="MobiDB-lite"/>
    </source>
</evidence>
<dbReference type="InterPro" id="IPR000504">
    <property type="entry name" value="RRM_dom"/>
</dbReference>
<dbReference type="Gene3D" id="2.40.100.10">
    <property type="entry name" value="Cyclophilin-like"/>
    <property type="match status" value="1"/>
</dbReference>
<dbReference type="PROSITE" id="PS50072">
    <property type="entry name" value="CSA_PPIASE_2"/>
    <property type="match status" value="1"/>
</dbReference>
<dbReference type="InterPro" id="IPR034168">
    <property type="entry name" value="PPIE_RRM"/>
</dbReference>
<dbReference type="SUPFAM" id="SSF50891">
    <property type="entry name" value="Cyclophilin-like"/>
    <property type="match status" value="1"/>
</dbReference>
<dbReference type="CDD" id="cd12347">
    <property type="entry name" value="RRM_PPIE"/>
    <property type="match status" value="1"/>
</dbReference>
<dbReference type="PROSITE" id="PS00170">
    <property type="entry name" value="CSA_PPIASE_1"/>
    <property type="match status" value="1"/>
</dbReference>
<dbReference type="GO" id="GO:0016018">
    <property type="term" value="F:cyclosporin A binding"/>
    <property type="evidence" value="ECO:0007669"/>
    <property type="project" value="TreeGrafter"/>
</dbReference>
<dbReference type="Pfam" id="PF00076">
    <property type="entry name" value="RRM_1"/>
    <property type="match status" value="1"/>
</dbReference>
<evidence type="ECO:0000259" key="11">
    <source>
        <dbReference type="PROSITE" id="PS50072"/>
    </source>
</evidence>
<feature type="compositionally biased region" description="Basic and acidic residues" evidence="10">
    <location>
        <begin position="301"/>
        <end position="318"/>
    </location>
</feature>
<dbReference type="PRINTS" id="PR00153">
    <property type="entry name" value="CSAPPISMRASE"/>
</dbReference>
<dbReference type="GO" id="GO:0005739">
    <property type="term" value="C:mitochondrion"/>
    <property type="evidence" value="ECO:0007669"/>
    <property type="project" value="TreeGrafter"/>
</dbReference>
<evidence type="ECO:0000256" key="4">
    <source>
        <dbReference type="ARBA" id="ARBA00021137"/>
    </source>
</evidence>